<evidence type="ECO:0000313" key="2">
    <source>
        <dbReference type="Proteomes" id="UP000245539"/>
    </source>
</evidence>
<evidence type="ECO:0000313" key="1">
    <source>
        <dbReference type="EMBL" id="PWR00217.1"/>
    </source>
</evidence>
<dbReference type="Pfam" id="PF06258">
    <property type="entry name" value="Mito_fiss_Elm1"/>
    <property type="match status" value="1"/>
</dbReference>
<dbReference type="SUPFAM" id="SSF53756">
    <property type="entry name" value="UDP-Glycosyltransferase/glycogen phosphorylase"/>
    <property type="match status" value="1"/>
</dbReference>
<comment type="caution">
    <text evidence="1">The sequence shown here is derived from an EMBL/GenBank/DDBJ whole genome shotgun (WGS) entry which is preliminary data.</text>
</comment>
<dbReference type="EMBL" id="QGKM01000005">
    <property type="protein sequence ID" value="PWR00217.1"/>
    <property type="molecule type" value="Genomic_DNA"/>
</dbReference>
<name>A0A317CNY2_9GAMM</name>
<dbReference type="AlphaFoldDB" id="A0A317CNY2"/>
<dbReference type="RefSeq" id="WP_109836271.1">
    <property type="nucleotide sequence ID" value="NZ_QGKM01000005.1"/>
</dbReference>
<organism evidence="1 2">
    <name type="scientific">Leucothrix pacifica</name>
    <dbReference type="NCBI Taxonomy" id="1247513"/>
    <lineage>
        <taxon>Bacteria</taxon>
        <taxon>Pseudomonadati</taxon>
        <taxon>Pseudomonadota</taxon>
        <taxon>Gammaproteobacteria</taxon>
        <taxon>Thiotrichales</taxon>
        <taxon>Thiotrichaceae</taxon>
        <taxon>Leucothrix</taxon>
    </lineage>
</organism>
<gene>
    <name evidence="1" type="ORF">DKW60_03500</name>
</gene>
<protein>
    <recommendedName>
        <fullName evidence="3">Nucleoside-diphosphate sugar epimerase</fullName>
    </recommendedName>
</protein>
<sequence>MNIHVLIINDGRPGHVNQSFGIVESLKKERSITEEVVDISYRLKVLRPLINFFVKRNSYLGNILNLCLVKYSKKIDVRPDLIVSSGGYTCASSVLLARTFQTKNIFLGTPKGYSLADFSLVVSTASLGAEKNNLVVDVMPQRFDKVGMRAAAREFLTERRLNPNYVYWSLLIGGPTHYYKYTKKDWEELVVAMNELADKYSVKWLVSTSRRTPAKVEEALSQLLRSNPSITYSVFYNQKPEKCLSAFLGLSSYAFVTEDSTSMLSEVVAAGLPLVSLHSEMIGEPDGGHLQLVQRLSNVGSMKRMCIGDILQNFQPVKLKANKDQSLIPNMILNELGL</sequence>
<dbReference type="InterPro" id="IPR009367">
    <property type="entry name" value="Elm1-like"/>
</dbReference>
<dbReference type="OrthoDB" id="1865at2"/>
<evidence type="ECO:0008006" key="3">
    <source>
        <dbReference type="Google" id="ProtNLM"/>
    </source>
</evidence>
<dbReference type="Proteomes" id="UP000245539">
    <property type="component" value="Unassembled WGS sequence"/>
</dbReference>
<keyword evidence="2" id="KW-1185">Reference proteome</keyword>
<accession>A0A317CNY2</accession>
<reference evidence="1 2" key="1">
    <citation type="submission" date="2018-05" db="EMBL/GenBank/DDBJ databases">
        <title>Leucothrix arctica sp. nov., isolated from Arctic seawater.</title>
        <authorList>
            <person name="Choi A."/>
            <person name="Baek K."/>
        </authorList>
    </citation>
    <scope>NUCLEOTIDE SEQUENCE [LARGE SCALE GENOMIC DNA]</scope>
    <source>
        <strain evidence="1 2">JCM 18388</strain>
    </source>
</reference>
<proteinExistence type="predicted"/>